<dbReference type="EMBL" id="QJVD01000001">
    <property type="protein sequence ID" value="PYI69687.1"/>
    <property type="molecule type" value="Genomic_DNA"/>
</dbReference>
<sequence>MGTNVASCAAAPTTVATGPPMKLVTAKASAATGTHTGTALAIRSPTDSISVPSVRPARNTHSSTVPST</sequence>
<feature type="compositionally biased region" description="Polar residues" evidence="1">
    <location>
        <begin position="59"/>
        <end position="68"/>
    </location>
</feature>
<evidence type="ECO:0000313" key="2">
    <source>
        <dbReference type="EMBL" id="PYI69687.1"/>
    </source>
</evidence>
<evidence type="ECO:0000256" key="1">
    <source>
        <dbReference type="SAM" id="MobiDB-lite"/>
    </source>
</evidence>
<proteinExistence type="predicted"/>
<evidence type="ECO:0000313" key="3">
    <source>
        <dbReference type="Proteomes" id="UP000247832"/>
    </source>
</evidence>
<dbReference type="AlphaFoldDB" id="A0A2V5LZW5"/>
<feature type="compositionally biased region" description="Low complexity" evidence="1">
    <location>
        <begin position="32"/>
        <end position="41"/>
    </location>
</feature>
<comment type="caution">
    <text evidence="2">The sequence shown here is derived from an EMBL/GenBank/DDBJ whole genome shotgun (WGS) entry which is preliminary data.</text>
</comment>
<organism evidence="2 3">
    <name type="scientific">Arthrobacter livingstonensis</name>
    <dbReference type="NCBI Taxonomy" id="670078"/>
    <lineage>
        <taxon>Bacteria</taxon>
        <taxon>Bacillati</taxon>
        <taxon>Actinomycetota</taxon>
        <taxon>Actinomycetes</taxon>
        <taxon>Micrococcales</taxon>
        <taxon>Micrococcaceae</taxon>
        <taxon>Arthrobacter</taxon>
    </lineage>
</organism>
<protein>
    <submittedName>
        <fullName evidence="2">Uncharacterized protein</fullName>
    </submittedName>
</protein>
<gene>
    <name evidence="2" type="ORF">CVV68_00830</name>
</gene>
<name>A0A2V5LZW5_9MICC</name>
<dbReference type="Proteomes" id="UP000247832">
    <property type="component" value="Unassembled WGS sequence"/>
</dbReference>
<keyword evidence="3" id="KW-1185">Reference proteome</keyword>
<feature type="region of interest" description="Disordered" evidence="1">
    <location>
        <begin position="32"/>
        <end position="68"/>
    </location>
</feature>
<accession>A0A2V5LZW5</accession>
<dbReference type="RefSeq" id="WP_110499110.1">
    <property type="nucleotide sequence ID" value="NZ_QJVD01000001.1"/>
</dbReference>
<reference evidence="2 3" key="1">
    <citation type="submission" date="2018-05" db="EMBL/GenBank/DDBJ databases">
        <title>Genetic diversity of glacier-inhabiting Cryobacterium bacteria in China and description of Cryobacterium mengkeensis sp. nov. and Arthrobacter glacialis sp. nov.</title>
        <authorList>
            <person name="Liu Q."/>
            <person name="Xin Y.-H."/>
        </authorList>
    </citation>
    <scope>NUCLEOTIDE SEQUENCE [LARGE SCALE GENOMIC DNA]</scope>
    <source>
        <strain evidence="2 3">LI2</strain>
    </source>
</reference>